<evidence type="ECO:0000256" key="8">
    <source>
        <dbReference type="RuleBase" id="RU003761"/>
    </source>
</evidence>
<evidence type="ECO:0000259" key="10">
    <source>
        <dbReference type="PROSITE" id="PS51713"/>
    </source>
</evidence>
<keyword evidence="6" id="KW-0690">Ribosome biogenesis</keyword>
<dbReference type="HAMAP" id="MF_00367">
    <property type="entry name" value="GTPase_Era"/>
    <property type="match status" value="1"/>
</dbReference>
<comment type="function">
    <text evidence="6">An essential GTPase that binds both GDP and GTP, with rapid nucleotide exchange. Plays a role in 16S rRNA processing and 30S ribosomal subunit biogenesis and possibly also in cell cycle regulation and energy metabolism.</text>
</comment>
<reference evidence="11 13" key="1">
    <citation type="submission" date="2017-12" db="EMBL/GenBank/DDBJ databases">
        <title>Phylogenetic diversity of female urinary microbiome.</title>
        <authorList>
            <person name="Thomas-White K."/>
            <person name="Wolfe A.J."/>
        </authorList>
    </citation>
    <scope>NUCLEOTIDE SEQUENCE [LARGE SCALE GENOMIC DNA]</scope>
    <source>
        <strain evidence="11 13">UMB0119</strain>
    </source>
</reference>
<feature type="binding site" evidence="6">
    <location>
        <begin position="57"/>
        <end position="61"/>
    </location>
    <ligand>
        <name>GTP</name>
        <dbReference type="ChEBI" id="CHEBI:37565"/>
    </ligand>
</feature>
<dbReference type="Pfam" id="PF07650">
    <property type="entry name" value="KH_2"/>
    <property type="match status" value="1"/>
</dbReference>
<feature type="region of interest" description="G4" evidence="7">
    <location>
        <begin position="119"/>
        <end position="122"/>
    </location>
</feature>
<dbReference type="InterPro" id="IPR015946">
    <property type="entry name" value="KH_dom-like_a/b"/>
</dbReference>
<feature type="domain" description="Era-type G" evidence="10">
    <location>
        <begin position="2"/>
        <end position="169"/>
    </location>
</feature>
<gene>
    <name evidence="6 12" type="primary">era</name>
    <name evidence="11" type="ORF">CYJ34_01060</name>
    <name evidence="12" type="ORF">NCTC9810_01338</name>
</gene>
<dbReference type="InterPro" id="IPR027417">
    <property type="entry name" value="P-loop_NTPase"/>
</dbReference>
<dbReference type="GO" id="GO:0043024">
    <property type="term" value="F:ribosomal small subunit binding"/>
    <property type="evidence" value="ECO:0007669"/>
    <property type="project" value="TreeGrafter"/>
</dbReference>
<dbReference type="SUPFAM" id="SSF52540">
    <property type="entry name" value="P-loop containing nucleoside triphosphate hydrolases"/>
    <property type="match status" value="1"/>
</dbReference>
<dbReference type="GO" id="GO:0003924">
    <property type="term" value="F:GTPase activity"/>
    <property type="evidence" value="ECO:0007669"/>
    <property type="project" value="UniProtKB-UniRule"/>
</dbReference>
<keyword evidence="3 6" id="KW-0547">Nucleotide-binding</keyword>
<dbReference type="InterPro" id="IPR009019">
    <property type="entry name" value="KH_sf_prok-type"/>
</dbReference>
<dbReference type="Gene3D" id="3.40.50.300">
    <property type="entry name" value="P-loop containing nucleotide triphosphate hydrolases"/>
    <property type="match status" value="1"/>
</dbReference>
<evidence type="ECO:0000256" key="6">
    <source>
        <dbReference type="HAMAP-Rule" id="MF_00367"/>
    </source>
</evidence>
<feature type="region of interest" description="G1" evidence="7">
    <location>
        <begin position="10"/>
        <end position="17"/>
    </location>
</feature>
<dbReference type="InterPro" id="IPR030388">
    <property type="entry name" value="G_ERA_dom"/>
</dbReference>
<proteinExistence type="inferred from homology"/>
<feature type="domain" description="KH type-2" evidence="9">
    <location>
        <begin position="200"/>
        <end position="278"/>
    </location>
</feature>
<keyword evidence="6" id="KW-1003">Cell membrane</keyword>
<dbReference type="EMBL" id="UFTA01000002">
    <property type="protein sequence ID" value="SUU92988.1"/>
    <property type="molecule type" value="Genomic_DNA"/>
</dbReference>
<dbReference type="InterPro" id="IPR005662">
    <property type="entry name" value="GTPase_Era-like"/>
</dbReference>
<evidence type="ECO:0000313" key="11">
    <source>
        <dbReference type="EMBL" id="PKZ17326.1"/>
    </source>
</evidence>
<dbReference type="GO" id="GO:0005525">
    <property type="term" value="F:GTP binding"/>
    <property type="evidence" value="ECO:0007669"/>
    <property type="project" value="UniProtKB-UniRule"/>
</dbReference>
<dbReference type="CDD" id="cd22534">
    <property type="entry name" value="KH-II_Era"/>
    <property type="match status" value="1"/>
</dbReference>
<keyword evidence="4 6" id="KW-0694">RNA-binding</keyword>
<sequence length="293" mass="34005">MKSGFISVVGRANVGKSTLMEKILKEKISIISNKPQTTRDKIQIIYNDNDSQIIFIDTPGIQTPQNKLQEKLFEFSEESLKESDIVTFVVDNSLEIGRLDNKIIEMLKVINVPKILLINKIDLLNQYEYQQIKQKYEDMDMFDDIIGISALANDNIDQYIERIKEMLDEGPAYYDRDMITDKSERFIVSEIIREKALNNLSAEVPHGIAVRIDNFKQRENKNLIDIDATIIVEKNSHKEIVIGKAGSMVKKIGMDSRKEIEKFLDSKVNLKLWVKVEKDWRKKEKLVDRFGYK</sequence>
<dbReference type="CDD" id="cd04163">
    <property type="entry name" value="Era"/>
    <property type="match status" value="1"/>
</dbReference>
<dbReference type="GO" id="GO:0000028">
    <property type="term" value="P:ribosomal small subunit assembly"/>
    <property type="evidence" value="ECO:0007669"/>
    <property type="project" value="TreeGrafter"/>
</dbReference>
<comment type="subcellular location">
    <subcellularLocation>
        <location evidence="6">Cytoplasm</location>
    </subcellularLocation>
    <subcellularLocation>
        <location evidence="6">Cell membrane</location>
        <topology evidence="6">Peripheral membrane protein</topology>
    </subcellularLocation>
</comment>
<dbReference type="Proteomes" id="UP000255124">
    <property type="component" value="Unassembled WGS sequence"/>
</dbReference>
<dbReference type="Proteomes" id="UP000234335">
    <property type="component" value="Unassembled WGS sequence"/>
</dbReference>
<evidence type="ECO:0000313" key="12">
    <source>
        <dbReference type="EMBL" id="SUU92988.1"/>
    </source>
</evidence>
<dbReference type="FunFam" id="3.30.300.20:FF:000003">
    <property type="entry name" value="GTPase Era"/>
    <property type="match status" value="1"/>
</dbReference>
<dbReference type="PRINTS" id="PR00449">
    <property type="entry name" value="RASTRNSFRMNG"/>
</dbReference>
<feature type="region of interest" description="G3" evidence="7">
    <location>
        <begin position="57"/>
        <end position="60"/>
    </location>
</feature>
<feature type="region of interest" description="G5" evidence="7">
    <location>
        <begin position="148"/>
        <end position="150"/>
    </location>
</feature>
<name>A0A2I1MB19_9FIRM</name>
<dbReference type="PANTHER" id="PTHR42698">
    <property type="entry name" value="GTPASE ERA"/>
    <property type="match status" value="1"/>
</dbReference>
<feature type="region of interest" description="G2" evidence="7">
    <location>
        <begin position="36"/>
        <end position="40"/>
    </location>
</feature>
<dbReference type="InterPro" id="IPR005225">
    <property type="entry name" value="Small_GTP-bd"/>
</dbReference>
<accession>A0A2I1MB19</accession>
<dbReference type="Gene3D" id="3.30.300.20">
    <property type="match status" value="1"/>
</dbReference>
<keyword evidence="5 6" id="KW-0342">GTP-binding</keyword>
<dbReference type="OrthoDB" id="9805918at2"/>
<keyword evidence="6" id="KW-0472">Membrane</keyword>
<dbReference type="NCBIfam" id="TIGR00436">
    <property type="entry name" value="era"/>
    <property type="match status" value="1"/>
</dbReference>
<dbReference type="InterPro" id="IPR004044">
    <property type="entry name" value="KH_dom_type_2"/>
</dbReference>
<evidence type="ECO:0000256" key="7">
    <source>
        <dbReference type="PROSITE-ProRule" id="PRU01050"/>
    </source>
</evidence>
<dbReference type="InterPro" id="IPR006073">
    <property type="entry name" value="GTP-bd"/>
</dbReference>
<dbReference type="PROSITE" id="PS50823">
    <property type="entry name" value="KH_TYPE_2"/>
    <property type="match status" value="1"/>
</dbReference>
<dbReference type="Pfam" id="PF01926">
    <property type="entry name" value="MMR_HSR1"/>
    <property type="match status" value="1"/>
</dbReference>
<evidence type="ECO:0000256" key="3">
    <source>
        <dbReference type="ARBA" id="ARBA00022741"/>
    </source>
</evidence>
<dbReference type="NCBIfam" id="TIGR00231">
    <property type="entry name" value="small_GTP"/>
    <property type="match status" value="1"/>
</dbReference>
<comment type="similarity">
    <text evidence="1 6 7 8">Belongs to the TRAFAC class TrmE-Era-EngA-EngB-Septin-like GTPase superfamily. Era GTPase family.</text>
</comment>
<dbReference type="AlphaFoldDB" id="A0A2I1MB19"/>
<keyword evidence="6" id="KW-0963">Cytoplasm</keyword>
<evidence type="ECO:0000313" key="13">
    <source>
        <dbReference type="Proteomes" id="UP000234335"/>
    </source>
</evidence>
<evidence type="ECO:0000256" key="1">
    <source>
        <dbReference type="ARBA" id="ARBA00007921"/>
    </source>
</evidence>
<keyword evidence="13" id="KW-1185">Reference proteome</keyword>
<evidence type="ECO:0000313" key="14">
    <source>
        <dbReference type="Proteomes" id="UP000255124"/>
    </source>
</evidence>
<dbReference type="NCBIfam" id="NF000908">
    <property type="entry name" value="PRK00089.1"/>
    <property type="match status" value="1"/>
</dbReference>
<comment type="subunit">
    <text evidence="6">Monomer.</text>
</comment>
<dbReference type="GO" id="GO:0070181">
    <property type="term" value="F:small ribosomal subunit rRNA binding"/>
    <property type="evidence" value="ECO:0007669"/>
    <property type="project" value="UniProtKB-UniRule"/>
</dbReference>
<evidence type="ECO:0000256" key="5">
    <source>
        <dbReference type="ARBA" id="ARBA00023134"/>
    </source>
</evidence>
<protein>
    <recommendedName>
        <fullName evidence="2 6">GTPase Era</fullName>
    </recommendedName>
</protein>
<dbReference type="SUPFAM" id="SSF54814">
    <property type="entry name" value="Prokaryotic type KH domain (KH-domain type II)"/>
    <property type="match status" value="1"/>
</dbReference>
<dbReference type="GO" id="GO:0005829">
    <property type="term" value="C:cytosol"/>
    <property type="evidence" value="ECO:0007669"/>
    <property type="project" value="TreeGrafter"/>
</dbReference>
<evidence type="ECO:0000259" key="9">
    <source>
        <dbReference type="PROSITE" id="PS50823"/>
    </source>
</evidence>
<feature type="binding site" evidence="6">
    <location>
        <begin position="119"/>
        <end position="122"/>
    </location>
    <ligand>
        <name>GTP</name>
        <dbReference type="ChEBI" id="CHEBI:37565"/>
    </ligand>
</feature>
<organism evidence="11 13">
    <name type="scientific">Anaerococcus octavius</name>
    <dbReference type="NCBI Taxonomy" id="54007"/>
    <lineage>
        <taxon>Bacteria</taxon>
        <taxon>Bacillati</taxon>
        <taxon>Bacillota</taxon>
        <taxon>Tissierellia</taxon>
        <taxon>Tissierellales</taxon>
        <taxon>Peptoniphilaceae</taxon>
        <taxon>Anaerococcus</taxon>
    </lineage>
</organism>
<keyword evidence="6" id="KW-0699">rRNA-binding</keyword>
<dbReference type="PANTHER" id="PTHR42698:SF1">
    <property type="entry name" value="GTPASE ERA, MITOCHONDRIAL"/>
    <property type="match status" value="1"/>
</dbReference>
<dbReference type="RefSeq" id="WP_101539487.1">
    <property type="nucleotide sequence ID" value="NZ_PKGS01000001.1"/>
</dbReference>
<reference evidence="12 14" key="2">
    <citation type="submission" date="2018-06" db="EMBL/GenBank/DDBJ databases">
        <authorList>
            <consortium name="Pathogen Informatics"/>
            <person name="Doyle S."/>
        </authorList>
    </citation>
    <scope>NUCLEOTIDE SEQUENCE [LARGE SCALE GENOMIC DNA]</scope>
    <source>
        <strain evidence="12 14">NCTC9810</strain>
    </source>
</reference>
<evidence type="ECO:0000256" key="2">
    <source>
        <dbReference type="ARBA" id="ARBA00020484"/>
    </source>
</evidence>
<dbReference type="EMBL" id="PKGS01000001">
    <property type="protein sequence ID" value="PKZ17326.1"/>
    <property type="molecule type" value="Genomic_DNA"/>
</dbReference>
<dbReference type="PROSITE" id="PS51713">
    <property type="entry name" value="G_ERA"/>
    <property type="match status" value="1"/>
</dbReference>
<evidence type="ECO:0000256" key="4">
    <source>
        <dbReference type="ARBA" id="ARBA00022884"/>
    </source>
</evidence>
<feature type="binding site" evidence="6">
    <location>
        <begin position="10"/>
        <end position="17"/>
    </location>
    <ligand>
        <name>GTP</name>
        <dbReference type="ChEBI" id="CHEBI:37565"/>
    </ligand>
</feature>
<dbReference type="GO" id="GO:0005886">
    <property type="term" value="C:plasma membrane"/>
    <property type="evidence" value="ECO:0007669"/>
    <property type="project" value="UniProtKB-SubCell"/>
</dbReference>